<dbReference type="Pfam" id="PF13458">
    <property type="entry name" value="Peripla_BP_6"/>
    <property type="match status" value="1"/>
</dbReference>
<dbReference type="AlphaFoldDB" id="A0A485LYR2"/>
<accession>A0A485LYR2</accession>
<keyword evidence="1" id="KW-0732">Signal</keyword>
<sequence length="402" mass="44750">MRKVFGFLMVSVMVMGILCGAFIASASAENIKVGAAMNLTGPASTWGQYHAKGHQDYFRYVNEVKGGVAGRQIELILVDTAYKVPEGVSAVRKFAQQDKVDMIATWSAGEGLNAKPIIKRYGIPAINYSTAWEILEPPIDFMYLPFGSYRLDCYAILEYVKEVHKGSEPPKVGLLTYNNAYGRSIHKPSIEYAKEKGIDLVAIEEFPPKTVDVTTELMRLKEKGAEYVFIQLLPAAIISAFKSADRINYDPMFLGTWTSTDPDFFKMGKGLIRDRLKMQFPGGLPVDGTPGVKIIMDLWDRYKTVDSFDTAYWEGVVVAMIMERAFIRAGEKFGKITPETINQALESFVDEDFGGLVPNITYTKDDHGASFTARIVQVGEDGSYVPLTNFFVPGKDKIQILK</sequence>
<name>A0A485LYR2_9ZZZZ</name>
<evidence type="ECO:0000259" key="2">
    <source>
        <dbReference type="Pfam" id="PF13458"/>
    </source>
</evidence>
<feature type="domain" description="Leucine-binding protein" evidence="2">
    <location>
        <begin position="31"/>
        <end position="382"/>
    </location>
</feature>
<protein>
    <recommendedName>
        <fullName evidence="2">Leucine-binding protein domain-containing protein</fullName>
    </recommendedName>
</protein>
<dbReference type="InterPro" id="IPR028082">
    <property type="entry name" value="Peripla_BP_I"/>
</dbReference>
<dbReference type="SUPFAM" id="SSF53822">
    <property type="entry name" value="Periplasmic binding protein-like I"/>
    <property type="match status" value="1"/>
</dbReference>
<dbReference type="EMBL" id="CAADRM010000081">
    <property type="protein sequence ID" value="VFU13565.1"/>
    <property type="molecule type" value="Genomic_DNA"/>
</dbReference>
<reference evidence="3" key="1">
    <citation type="submission" date="2019-03" db="EMBL/GenBank/DDBJ databases">
        <authorList>
            <person name="Hao L."/>
        </authorList>
    </citation>
    <scope>NUCLEOTIDE SEQUENCE</scope>
</reference>
<gene>
    <name evidence="3" type="ORF">SCFA_20035</name>
</gene>
<proteinExistence type="predicted"/>
<dbReference type="Gene3D" id="3.40.50.2300">
    <property type="match status" value="2"/>
</dbReference>
<organism evidence="3">
    <name type="scientific">anaerobic digester metagenome</name>
    <dbReference type="NCBI Taxonomy" id="1263854"/>
    <lineage>
        <taxon>unclassified sequences</taxon>
        <taxon>metagenomes</taxon>
        <taxon>ecological metagenomes</taxon>
    </lineage>
</organism>
<dbReference type="PANTHER" id="PTHR47235">
    <property type="entry name" value="BLR6548 PROTEIN"/>
    <property type="match status" value="1"/>
</dbReference>
<dbReference type="PANTHER" id="PTHR47235:SF1">
    <property type="entry name" value="BLR6548 PROTEIN"/>
    <property type="match status" value="1"/>
</dbReference>
<evidence type="ECO:0000256" key="1">
    <source>
        <dbReference type="ARBA" id="ARBA00022729"/>
    </source>
</evidence>
<evidence type="ECO:0000313" key="3">
    <source>
        <dbReference type="EMBL" id="VFU13565.1"/>
    </source>
</evidence>
<dbReference type="InterPro" id="IPR028081">
    <property type="entry name" value="Leu-bd"/>
</dbReference>